<dbReference type="GO" id="GO:0006805">
    <property type="term" value="P:xenobiotic metabolic process"/>
    <property type="evidence" value="ECO:0007669"/>
    <property type="project" value="TreeGrafter"/>
</dbReference>
<reference evidence="7" key="2">
    <citation type="submission" date="2023-03" db="EMBL/GenBank/DDBJ databases">
        <authorList>
            <consortium name="Wellcome Sanger Institute Data Sharing"/>
        </authorList>
    </citation>
    <scope>NUCLEOTIDE SEQUENCE [LARGE SCALE GENOMIC DNA]</scope>
</reference>
<dbReference type="SUPFAM" id="SSF48264">
    <property type="entry name" value="Cytochrome P450"/>
    <property type="match status" value="1"/>
</dbReference>
<dbReference type="InterPro" id="IPR002401">
    <property type="entry name" value="Cyt_P450_E_grp-I"/>
</dbReference>
<dbReference type="InterPro" id="IPR036396">
    <property type="entry name" value="Cyt_P450_sf"/>
</dbReference>
<keyword evidence="4" id="KW-0408">Iron</keyword>
<reference evidence="6" key="4">
    <citation type="submission" date="2025-09" db="UniProtKB">
        <authorList>
            <consortium name="Ensembl"/>
        </authorList>
    </citation>
    <scope>IDENTIFICATION</scope>
</reference>
<dbReference type="PANTHER" id="PTHR24300">
    <property type="entry name" value="CYTOCHROME P450 508A4-RELATED"/>
    <property type="match status" value="1"/>
</dbReference>
<dbReference type="Gene3D" id="1.10.630.10">
    <property type="entry name" value="Cytochrome P450"/>
    <property type="match status" value="1"/>
</dbReference>
<feature type="chain" id="PRO_5044312628" evidence="5">
    <location>
        <begin position="26"/>
        <end position="181"/>
    </location>
</feature>
<evidence type="ECO:0000313" key="6">
    <source>
        <dbReference type="Ensembl" id="ENSACLP00000030127.2"/>
    </source>
</evidence>
<dbReference type="GeneTree" id="ENSGT00940000162064"/>
<dbReference type="Proteomes" id="UP000265100">
    <property type="component" value="Chromosome 14"/>
</dbReference>
<dbReference type="InterPro" id="IPR001128">
    <property type="entry name" value="Cyt_P450"/>
</dbReference>
<dbReference type="PRINTS" id="PR00463">
    <property type="entry name" value="EP450I"/>
</dbReference>
<proteinExistence type="inferred from homology"/>
<comment type="similarity">
    <text evidence="2">Belongs to the cytochrome P450 family.</text>
</comment>
<dbReference type="GO" id="GO:0005737">
    <property type="term" value="C:cytoplasm"/>
    <property type="evidence" value="ECO:0007669"/>
    <property type="project" value="TreeGrafter"/>
</dbReference>
<dbReference type="Ensembl" id="ENSACLT00000030836.2">
    <property type="protein sequence ID" value="ENSACLP00000030127.2"/>
    <property type="gene ID" value="ENSACLG00000020401.2"/>
</dbReference>
<protein>
    <submittedName>
        <fullName evidence="6">Uncharacterized protein</fullName>
    </submittedName>
</protein>
<reference evidence="6 7" key="1">
    <citation type="submission" date="2018-05" db="EMBL/GenBank/DDBJ databases">
        <authorList>
            <person name="Datahose"/>
        </authorList>
    </citation>
    <scope>NUCLEOTIDE SEQUENCE</scope>
</reference>
<dbReference type="STRING" id="8154.ENSACLP00000030127"/>
<evidence type="ECO:0000256" key="1">
    <source>
        <dbReference type="ARBA" id="ARBA00001971"/>
    </source>
</evidence>
<keyword evidence="5" id="KW-0732">Signal</keyword>
<dbReference type="GO" id="GO:0005506">
    <property type="term" value="F:iron ion binding"/>
    <property type="evidence" value="ECO:0007669"/>
    <property type="project" value="InterPro"/>
</dbReference>
<accession>A0A3P8QM42</accession>
<dbReference type="InterPro" id="IPR050182">
    <property type="entry name" value="Cytochrome_P450_fam2"/>
</dbReference>
<evidence type="ECO:0000313" key="7">
    <source>
        <dbReference type="Proteomes" id="UP000265100"/>
    </source>
</evidence>
<dbReference type="PANTHER" id="PTHR24300:SF153">
    <property type="entry name" value="CYTOCHROME P450 2G1-LIKE-RELATED"/>
    <property type="match status" value="1"/>
</dbReference>
<evidence type="ECO:0000256" key="2">
    <source>
        <dbReference type="ARBA" id="ARBA00010617"/>
    </source>
</evidence>
<organism evidence="6 7">
    <name type="scientific">Astatotilapia calliptera</name>
    <name type="common">Eastern happy</name>
    <name type="synonym">Chromis callipterus</name>
    <dbReference type="NCBI Taxonomy" id="8154"/>
    <lineage>
        <taxon>Eukaryota</taxon>
        <taxon>Metazoa</taxon>
        <taxon>Chordata</taxon>
        <taxon>Craniata</taxon>
        <taxon>Vertebrata</taxon>
        <taxon>Euteleostomi</taxon>
        <taxon>Actinopterygii</taxon>
        <taxon>Neopterygii</taxon>
        <taxon>Teleostei</taxon>
        <taxon>Neoteleostei</taxon>
        <taxon>Acanthomorphata</taxon>
        <taxon>Ovalentaria</taxon>
        <taxon>Cichlomorphae</taxon>
        <taxon>Cichliformes</taxon>
        <taxon>Cichlidae</taxon>
        <taxon>African cichlids</taxon>
        <taxon>Pseudocrenilabrinae</taxon>
        <taxon>Haplochromini</taxon>
        <taxon>Astatotilapia</taxon>
    </lineage>
</organism>
<dbReference type="GO" id="GO:0016712">
    <property type="term" value="F:oxidoreductase activity, acting on paired donors, with incorporation or reduction of molecular oxygen, reduced flavin or flavoprotein as one donor, and incorporation of one atom of oxygen"/>
    <property type="evidence" value="ECO:0007669"/>
    <property type="project" value="TreeGrafter"/>
</dbReference>
<keyword evidence="7" id="KW-1185">Reference proteome</keyword>
<evidence type="ECO:0000256" key="5">
    <source>
        <dbReference type="SAM" id="SignalP"/>
    </source>
</evidence>
<evidence type="ECO:0000256" key="4">
    <source>
        <dbReference type="ARBA" id="ARBA00023004"/>
    </source>
</evidence>
<dbReference type="GO" id="GO:0006082">
    <property type="term" value="P:organic acid metabolic process"/>
    <property type="evidence" value="ECO:0007669"/>
    <property type="project" value="TreeGrafter"/>
</dbReference>
<dbReference type="AlphaFoldDB" id="A0A3P8QM42"/>
<feature type="signal peptide" evidence="5">
    <location>
        <begin position="1"/>
        <end position="25"/>
    </location>
</feature>
<comment type="cofactor">
    <cofactor evidence="1">
        <name>heme</name>
        <dbReference type="ChEBI" id="CHEBI:30413"/>
    </cofactor>
</comment>
<name>A0A3P8QM42_ASTCA</name>
<sequence>MEFSGTLILIGAVLTQLALPPGPSALPVIGNVLQMDKRAPFKTMLKLSDKYGSVMTMYLGPQRTVILLGYDAVKEALVDQADDFSGRGPIPLLFKASKGYGLGVSNGECWQQLQRFTLTTLRDFGMGCKGMEEWIQEESSHLVGCIKKMNGWYRIWKGDCACLVCSVCHIQSYKLIFTHSK</sequence>
<dbReference type="GO" id="GO:0020037">
    <property type="term" value="F:heme binding"/>
    <property type="evidence" value="ECO:0007669"/>
    <property type="project" value="InterPro"/>
</dbReference>
<reference evidence="6" key="3">
    <citation type="submission" date="2025-08" db="UniProtKB">
        <authorList>
            <consortium name="Ensembl"/>
        </authorList>
    </citation>
    <scope>IDENTIFICATION</scope>
</reference>
<evidence type="ECO:0000256" key="3">
    <source>
        <dbReference type="ARBA" id="ARBA00022723"/>
    </source>
</evidence>
<keyword evidence="3" id="KW-0479">Metal-binding</keyword>
<dbReference type="OMA" id="ICINDYH"/>
<dbReference type="Pfam" id="PF00067">
    <property type="entry name" value="p450"/>
    <property type="match status" value="1"/>
</dbReference>